<dbReference type="EMBL" id="JAEDAK010000009">
    <property type="protein sequence ID" value="MBH9577977.1"/>
    <property type="molecule type" value="Genomic_DNA"/>
</dbReference>
<evidence type="ECO:0000256" key="2">
    <source>
        <dbReference type="ARBA" id="ARBA00022679"/>
    </source>
</evidence>
<dbReference type="InterPro" id="IPR002582">
    <property type="entry name" value="ACPS"/>
</dbReference>
<evidence type="ECO:0000256" key="7">
    <source>
        <dbReference type="ARBA" id="ARBA00023160"/>
    </source>
</evidence>
<keyword evidence="1 8" id="KW-0444">Lipid biosynthesis</keyword>
<protein>
    <recommendedName>
        <fullName evidence="8">Holo-[acyl-carrier-protein] synthase</fullName>
        <shortName evidence="8">Holo-ACP synthase</shortName>
        <ecNumber evidence="8">2.7.8.7</ecNumber>
    </recommendedName>
    <alternativeName>
        <fullName evidence="8">4'-phosphopantetheinyl transferase AcpS</fullName>
    </alternativeName>
</protein>
<feature type="domain" description="4'-phosphopantetheinyl transferase" evidence="9">
    <location>
        <begin position="4"/>
        <end position="102"/>
    </location>
</feature>
<sequence length="131" mass="14272">MIVGIGTDLCDITRIAGVLARQGERFAERVLGPEELSFFRARRARSEARGVAFLATRFAVKEAFSKAIGLGMHQPMSWRACQTLPGPGGAPQIVLSGALKTWFEARGWQALVSLSDEREMASATVLVQRLP</sequence>
<name>A0A931J6Z2_9BURK</name>
<evidence type="ECO:0000256" key="3">
    <source>
        <dbReference type="ARBA" id="ARBA00022723"/>
    </source>
</evidence>
<comment type="caution">
    <text evidence="10">The sequence shown here is derived from an EMBL/GenBank/DDBJ whole genome shotgun (WGS) entry which is preliminary data.</text>
</comment>
<evidence type="ECO:0000313" key="10">
    <source>
        <dbReference type="EMBL" id="MBH9577977.1"/>
    </source>
</evidence>
<dbReference type="GO" id="GO:0006633">
    <property type="term" value="P:fatty acid biosynthetic process"/>
    <property type="evidence" value="ECO:0007669"/>
    <property type="project" value="UniProtKB-UniRule"/>
</dbReference>
<keyword evidence="7 8" id="KW-0275">Fatty acid biosynthesis</keyword>
<organism evidence="10 11">
    <name type="scientific">Inhella proteolytica</name>
    <dbReference type="NCBI Taxonomy" id="2795029"/>
    <lineage>
        <taxon>Bacteria</taxon>
        <taxon>Pseudomonadati</taxon>
        <taxon>Pseudomonadota</taxon>
        <taxon>Betaproteobacteria</taxon>
        <taxon>Burkholderiales</taxon>
        <taxon>Sphaerotilaceae</taxon>
        <taxon>Inhella</taxon>
    </lineage>
</organism>
<dbReference type="GO" id="GO:0000287">
    <property type="term" value="F:magnesium ion binding"/>
    <property type="evidence" value="ECO:0007669"/>
    <property type="project" value="UniProtKB-UniRule"/>
</dbReference>
<evidence type="ECO:0000256" key="5">
    <source>
        <dbReference type="ARBA" id="ARBA00022842"/>
    </source>
</evidence>
<comment type="similarity">
    <text evidence="8">Belongs to the P-Pant transferase superfamily. AcpS family.</text>
</comment>
<dbReference type="NCBIfam" id="TIGR00556">
    <property type="entry name" value="pantethn_trn"/>
    <property type="match status" value="1"/>
</dbReference>
<keyword evidence="3 8" id="KW-0479">Metal-binding</keyword>
<dbReference type="Proteomes" id="UP000613266">
    <property type="component" value="Unassembled WGS sequence"/>
</dbReference>
<dbReference type="NCBIfam" id="TIGR00516">
    <property type="entry name" value="acpS"/>
    <property type="match status" value="1"/>
</dbReference>
<evidence type="ECO:0000259" key="9">
    <source>
        <dbReference type="Pfam" id="PF01648"/>
    </source>
</evidence>
<keyword evidence="5 8" id="KW-0460">Magnesium</keyword>
<comment type="subcellular location">
    <subcellularLocation>
        <location evidence="8">Cytoplasm</location>
    </subcellularLocation>
</comment>
<comment type="cofactor">
    <cofactor evidence="8">
        <name>Mg(2+)</name>
        <dbReference type="ChEBI" id="CHEBI:18420"/>
    </cofactor>
</comment>
<reference evidence="10" key="1">
    <citation type="submission" date="2020-12" db="EMBL/GenBank/DDBJ databases">
        <title>The genome sequence of Inhella sp. 1Y17.</title>
        <authorList>
            <person name="Liu Y."/>
        </authorList>
    </citation>
    <scope>NUCLEOTIDE SEQUENCE</scope>
    <source>
        <strain evidence="10">1Y17</strain>
    </source>
</reference>
<dbReference type="EC" id="2.7.8.7" evidence="8"/>
<gene>
    <name evidence="8" type="primary">acpS</name>
    <name evidence="10" type="ORF">I7X39_13815</name>
</gene>
<keyword evidence="11" id="KW-1185">Reference proteome</keyword>
<evidence type="ECO:0000256" key="6">
    <source>
        <dbReference type="ARBA" id="ARBA00023098"/>
    </source>
</evidence>
<evidence type="ECO:0000256" key="1">
    <source>
        <dbReference type="ARBA" id="ARBA00022516"/>
    </source>
</evidence>
<comment type="function">
    <text evidence="8">Transfers the 4'-phosphopantetheine moiety from coenzyme A to a Ser of acyl-carrier-protein.</text>
</comment>
<proteinExistence type="inferred from homology"/>
<dbReference type="GO" id="GO:0005737">
    <property type="term" value="C:cytoplasm"/>
    <property type="evidence" value="ECO:0007669"/>
    <property type="project" value="UniProtKB-SubCell"/>
</dbReference>
<dbReference type="RefSeq" id="WP_198111750.1">
    <property type="nucleotide sequence ID" value="NZ_JAEDAK010000009.1"/>
</dbReference>
<dbReference type="SUPFAM" id="SSF56214">
    <property type="entry name" value="4'-phosphopantetheinyl transferase"/>
    <property type="match status" value="1"/>
</dbReference>
<dbReference type="HAMAP" id="MF_00101">
    <property type="entry name" value="AcpS"/>
    <property type="match status" value="1"/>
</dbReference>
<comment type="catalytic activity">
    <reaction evidence="8">
        <text>apo-[ACP] + CoA = holo-[ACP] + adenosine 3',5'-bisphosphate + H(+)</text>
        <dbReference type="Rhea" id="RHEA:12068"/>
        <dbReference type="Rhea" id="RHEA-COMP:9685"/>
        <dbReference type="Rhea" id="RHEA-COMP:9690"/>
        <dbReference type="ChEBI" id="CHEBI:15378"/>
        <dbReference type="ChEBI" id="CHEBI:29999"/>
        <dbReference type="ChEBI" id="CHEBI:57287"/>
        <dbReference type="ChEBI" id="CHEBI:58343"/>
        <dbReference type="ChEBI" id="CHEBI:64479"/>
        <dbReference type="EC" id="2.7.8.7"/>
    </reaction>
</comment>
<dbReference type="Pfam" id="PF01648">
    <property type="entry name" value="ACPS"/>
    <property type="match status" value="1"/>
</dbReference>
<dbReference type="InterPro" id="IPR004568">
    <property type="entry name" value="Ppantetheine-prot_Trfase_dom"/>
</dbReference>
<accession>A0A931J6Z2</accession>
<feature type="binding site" evidence="8">
    <location>
        <position position="8"/>
    </location>
    <ligand>
        <name>Mg(2+)</name>
        <dbReference type="ChEBI" id="CHEBI:18420"/>
    </ligand>
</feature>
<dbReference type="AlphaFoldDB" id="A0A931J6Z2"/>
<keyword evidence="2 8" id="KW-0808">Transferase</keyword>
<keyword evidence="6 8" id="KW-0443">Lipid metabolism</keyword>
<keyword evidence="4 8" id="KW-0276">Fatty acid metabolism</keyword>
<dbReference type="InterPro" id="IPR037143">
    <property type="entry name" value="4-PPantetheinyl_Trfase_dom_sf"/>
</dbReference>
<evidence type="ECO:0000256" key="4">
    <source>
        <dbReference type="ARBA" id="ARBA00022832"/>
    </source>
</evidence>
<keyword evidence="8" id="KW-0963">Cytoplasm</keyword>
<dbReference type="GO" id="GO:0008897">
    <property type="term" value="F:holo-[acyl-carrier-protein] synthase activity"/>
    <property type="evidence" value="ECO:0007669"/>
    <property type="project" value="UniProtKB-UniRule"/>
</dbReference>
<dbReference type="Gene3D" id="3.90.470.20">
    <property type="entry name" value="4'-phosphopantetheinyl transferase domain"/>
    <property type="match status" value="1"/>
</dbReference>
<dbReference type="InterPro" id="IPR008278">
    <property type="entry name" value="4-PPantetheinyl_Trfase_dom"/>
</dbReference>
<evidence type="ECO:0000256" key="8">
    <source>
        <dbReference type="HAMAP-Rule" id="MF_00101"/>
    </source>
</evidence>
<evidence type="ECO:0000313" key="11">
    <source>
        <dbReference type="Proteomes" id="UP000613266"/>
    </source>
</evidence>
<feature type="binding site" evidence="8">
    <location>
        <position position="62"/>
    </location>
    <ligand>
        <name>Mg(2+)</name>
        <dbReference type="ChEBI" id="CHEBI:18420"/>
    </ligand>
</feature>